<gene>
    <name evidence="2" type="ORF">FHR83_005038</name>
</gene>
<dbReference type="EMBL" id="JACHXF010000011">
    <property type="protein sequence ID" value="MBB3097360.1"/>
    <property type="molecule type" value="Genomic_DNA"/>
</dbReference>
<evidence type="ECO:0000313" key="3">
    <source>
        <dbReference type="Proteomes" id="UP000590749"/>
    </source>
</evidence>
<keyword evidence="1" id="KW-0812">Transmembrane</keyword>
<keyword evidence="1" id="KW-1133">Transmembrane helix</keyword>
<keyword evidence="1" id="KW-0472">Membrane</keyword>
<evidence type="ECO:0000256" key="1">
    <source>
        <dbReference type="SAM" id="Phobius"/>
    </source>
</evidence>
<comment type="caution">
    <text evidence="2">The sequence shown here is derived from an EMBL/GenBank/DDBJ whole genome shotgun (WGS) entry which is preliminary data.</text>
</comment>
<sequence>MSDQLEEIFARTRPMAVQMIRPPGAEAARRTVRIRRRRQVVSVAAAVVLALVGGVIVGLRPPPPAKRELPADPVRLQQTAKVALGTSATPAAVEGATELTPTWSASSTVYHGVLTLRAACAGTGEFTLLVMGNPGSESLQTEPVELARLKVPCSEPPTPVQTEFEMNGVIGVDYKIADSTAAPRSAGFAYRVTSDTGAPLIKGDDKANPTAALKLTSDKGFGSGGSTSAGRGGFKDDLPSHVGVDFKILSACTGHGTLVVEILKKSGKNVDTVRVPCSWPPKRFDFQPARGSGDLYYRISYDAAEGESTDFMVQFVPN</sequence>
<keyword evidence="3" id="KW-1185">Reference proteome</keyword>
<reference evidence="2 3" key="1">
    <citation type="submission" date="2020-08" db="EMBL/GenBank/DDBJ databases">
        <title>Genomic Encyclopedia of Type Strains, Phase III (KMG-III): the genomes of soil and plant-associated and newly described type strains.</title>
        <authorList>
            <person name="Whitman W."/>
        </authorList>
    </citation>
    <scope>NUCLEOTIDE SEQUENCE [LARGE SCALE GENOMIC DNA]</scope>
    <source>
        <strain evidence="2 3">CECT 3287</strain>
    </source>
</reference>
<dbReference type="AlphaFoldDB" id="A0A7W5FGF7"/>
<dbReference type="RefSeq" id="WP_183222792.1">
    <property type="nucleotide sequence ID" value="NZ_BMPW01000011.1"/>
</dbReference>
<protein>
    <submittedName>
        <fullName evidence="2">Uncharacterized protein</fullName>
    </submittedName>
</protein>
<organism evidence="2 3">
    <name type="scientific">Actinoplanes campanulatus</name>
    <dbReference type="NCBI Taxonomy" id="113559"/>
    <lineage>
        <taxon>Bacteria</taxon>
        <taxon>Bacillati</taxon>
        <taxon>Actinomycetota</taxon>
        <taxon>Actinomycetes</taxon>
        <taxon>Micromonosporales</taxon>
        <taxon>Micromonosporaceae</taxon>
        <taxon>Actinoplanes</taxon>
    </lineage>
</organism>
<evidence type="ECO:0000313" key="2">
    <source>
        <dbReference type="EMBL" id="MBB3097360.1"/>
    </source>
</evidence>
<proteinExistence type="predicted"/>
<feature type="transmembrane region" description="Helical" evidence="1">
    <location>
        <begin position="40"/>
        <end position="59"/>
    </location>
</feature>
<accession>A0A7W5FGF7</accession>
<name>A0A7W5FGF7_9ACTN</name>
<dbReference type="Proteomes" id="UP000590749">
    <property type="component" value="Unassembled WGS sequence"/>
</dbReference>